<dbReference type="AlphaFoldDB" id="A0A2V0NQN5"/>
<accession>A0A2V0NQN5</accession>
<dbReference type="EMBL" id="BDRX01000013">
    <property type="protein sequence ID" value="GBF89956.1"/>
    <property type="molecule type" value="Genomic_DNA"/>
</dbReference>
<organism evidence="2 3">
    <name type="scientific">Raphidocelis subcapitata</name>
    <dbReference type="NCBI Taxonomy" id="307507"/>
    <lineage>
        <taxon>Eukaryota</taxon>
        <taxon>Viridiplantae</taxon>
        <taxon>Chlorophyta</taxon>
        <taxon>core chlorophytes</taxon>
        <taxon>Chlorophyceae</taxon>
        <taxon>CS clade</taxon>
        <taxon>Sphaeropleales</taxon>
        <taxon>Selenastraceae</taxon>
        <taxon>Raphidocelis</taxon>
    </lineage>
</organism>
<sequence>MTRYRAALAALAAVALLLAAEARDVPPTLSEPSRLLQAIPNISCSDFITTLKPDTPITGCDLVVVPLSSLVNSPAATTHLTADCADQFDDVVTLNPGANCTYTAEDTDTGESCQGSILVFPCTPACRLPGLVINVTSPKCEVTAAELGKVAFAYVSPEAQIKVYLVPDLDNPMGTKDKNKSIDVPGALPPGLYTIAARAVYGDVETQLSDKCTAHIADVSPRPAWGVVCMALTHRNAQQGLAEVDGIADAPAGTCTSAFVWAREAGKKKANGAIKRRNWIYINDVNFELTPIKVGSDNYTVSSFPTICIDRRRIKRRGTTVAFKIGAADRNGYLDPPGADVSGEVTIHREDKGGCKLAFDSLF</sequence>
<name>A0A2V0NQN5_9CHLO</name>
<dbReference type="Proteomes" id="UP000247498">
    <property type="component" value="Unassembled WGS sequence"/>
</dbReference>
<proteinExistence type="predicted"/>
<evidence type="ECO:0000256" key="1">
    <source>
        <dbReference type="SAM" id="SignalP"/>
    </source>
</evidence>
<keyword evidence="3" id="KW-1185">Reference proteome</keyword>
<comment type="caution">
    <text evidence="2">The sequence shown here is derived from an EMBL/GenBank/DDBJ whole genome shotgun (WGS) entry which is preliminary data.</text>
</comment>
<evidence type="ECO:0000313" key="3">
    <source>
        <dbReference type="Proteomes" id="UP000247498"/>
    </source>
</evidence>
<gene>
    <name evidence="2" type="ORF">Rsub_02660</name>
</gene>
<feature type="chain" id="PRO_5015933713" evidence="1">
    <location>
        <begin position="23"/>
        <end position="363"/>
    </location>
</feature>
<dbReference type="InParanoid" id="A0A2V0NQN5"/>
<keyword evidence="1" id="KW-0732">Signal</keyword>
<evidence type="ECO:0000313" key="2">
    <source>
        <dbReference type="EMBL" id="GBF89956.1"/>
    </source>
</evidence>
<protein>
    <submittedName>
        <fullName evidence="2">Uncharacterized protein</fullName>
    </submittedName>
</protein>
<feature type="signal peptide" evidence="1">
    <location>
        <begin position="1"/>
        <end position="22"/>
    </location>
</feature>
<reference evidence="2 3" key="1">
    <citation type="journal article" date="2018" name="Sci. Rep.">
        <title>Raphidocelis subcapitata (=Pseudokirchneriella subcapitata) provides an insight into genome evolution and environmental adaptations in the Sphaeropleales.</title>
        <authorList>
            <person name="Suzuki S."/>
            <person name="Yamaguchi H."/>
            <person name="Nakajima N."/>
            <person name="Kawachi M."/>
        </authorList>
    </citation>
    <scope>NUCLEOTIDE SEQUENCE [LARGE SCALE GENOMIC DNA]</scope>
    <source>
        <strain evidence="2 3">NIES-35</strain>
    </source>
</reference>